<evidence type="ECO:0000313" key="1">
    <source>
        <dbReference type="EMBL" id="ACP33541.1"/>
    </source>
</evidence>
<name>C3PI87_CORA7</name>
<dbReference type="KEGG" id="car:cauri_1948"/>
<dbReference type="RefSeq" id="WP_010191112.1">
    <property type="nucleotide sequence ID" value="NC_012590.1"/>
</dbReference>
<dbReference type="HOGENOM" id="CLU_2354960_0_0_11"/>
<dbReference type="Proteomes" id="UP000002077">
    <property type="component" value="Chromosome"/>
</dbReference>
<keyword evidence="2" id="KW-1185">Reference proteome</keyword>
<reference evidence="1 2" key="1">
    <citation type="journal article" date="2010" name="BMC Genomics">
        <title>Complete genome sequence and lifestyle of black-pigmented Corynebacterium aurimucosum ATCC 700975 (formerly C. nigricans CN-1) isolated from a vaginal swab of a woman with spontaneous abortion.</title>
        <authorList>
            <person name="Trost E."/>
            <person name="Gotker S."/>
            <person name="Schneider J."/>
            <person name="Schneiker-Bekel S."/>
            <person name="Szczepanowski R."/>
            <person name="Tilker A."/>
            <person name="Viehoever P."/>
            <person name="Arnold W."/>
            <person name="Bekel T."/>
            <person name="Blom J."/>
            <person name="Gartemann K.H."/>
            <person name="Linke B."/>
            <person name="Goesmann A."/>
            <person name="Puhler A."/>
            <person name="Shukla S.K."/>
            <person name="Tauch A."/>
        </authorList>
    </citation>
    <scope>NUCLEOTIDE SEQUENCE [LARGE SCALE GENOMIC DNA]</scope>
    <source>
        <strain evidence="2">ATCC 700975 / DSM 44827 / CIP 107346 / CN-1</strain>
    </source>
</reference>
<accession>C3PI87</accession>
<evidence type="ECO:0000313" key="2">
    <source>
        <dbReference type="Proteomes" id="UP000002077"/>
    </source>
</evidence>
<sequence length="96" mass="10847">MSLPYPYYTQHQDDYTEVEAILTIIHEEGPDTTHPVIVQLDPNDADDDLVSAVVDDRYWANAPEALEAALKTKVDFEIAYWEDVETSWTGVCPFAA</sequence>
<dbReference type="AlphaFoldDB" id="C3PI87"/>
<gene>
    <name evidence="1" type="ordered locus">cauri_1948</name>
</gene>
<dbReference type="EMBL" id="CP001601">
    <property type="protein sequence ID" value="ACP33541.1"/>
    <property type="molecule type" value="Genomic_DNA"/>
</dbReference>
<protein>
    <submittedName>
        <fullName evidence="1">Uncharacterized protein</fullName>
    </submittedName>
</protein>
<organism evidence="1 2">
    <name type="scientific">Corynebacterium aurimucosum (strain ATCC 700975 / DSM 44827 / CIP 107346 / CN-1)</name>
    <name type="common">Corynebacterium nigricans</name>
    <dbReference type="NCBI Taxonomy" id="548476"/>
    <lineage>
        <taxon>Bacteria</taxon>
        <taxon>Bacillati</taxon>
        <taxon>Actinomycetota</taxon>
        <taxon>Actinomycetes</taxon>
        <taxon>Mycobacteriales</taxon>
        <taxon>Corynebacteriaceae</taxon>
        <taxon>Corynebacterium</taxon>
    </lineage>
</organism>
<dbReference type="GeneID" id="31924590"/>
<proteinExistence type="predicted"/>
<dbReference type="STRING" id="548476.cauri_1948"/>